<dbReference type="SUPFAM" id="SSF53067">
    <property type="entry name" value="Actin-like ATPase domain"/>
    <property type="match status" value="2"/>
</dbReference>
<evidence type="ECO:0000313" key="1">
    <source>
        <dbReference type="EMBL" id="MQN82159.1"/>
    </source>
</evidence>
<name>A0A6G1U4R2_9BACT</name>
<sequence>MKLIADSGSTKTDWALISDQGDVLMTCNTQGINPIHQSDADILQILCDKLVLNEQPQEVFFYGSGVTEAMKPRMQSLLQQSFPEARVEVEGDMLGAARALFGDKPGIACILGTGANSCLYDGKNIVMNTPPLGYILGDEGSGAVLGKLFLNGIFKGTLPASLKEKYLAWSGLDYPTIINKVYKEPLANRFLASICPFISQQIAEGEKHENGSDELNEAMALYRMILSSFDLFYRNNLVPYIDYVKASVEDISRLTSGVKAWDASLGENQEVGFVGSIAHYFESPLRNVMEDEHHLKIALILRAPMKGLIAFHSLRKE</sequence>
<dbReference type="Gene3D" id="3.30.420.40">
    <property type="match status" value="3"/>
</dbReference>
<dbReference type="InterPro" id="IPR043129">
    <property type="entry name" value="ATPase_NBD"/>
</dbReference>
<dbReference type="RefSeq" id="WP_153125884.1">
    <property type="nucleotide sequence ID" value="NZ_VZCB01000099.1"/>
</dbReference>
<accession>A0A6G1U4R2</accession>
<protein>
    <submittedName>
        <fullName evidence="1">ATPase</fullName>
    </submittedName>
</protein>
<gene>
    <name evidence="1" type="ORF">F7D73_14670</name>
</gene>
<evidence type="ECO:0000313" key="2">
    <source>
        <dbReference type="Proteomes" id="UP000480425"/>
    </source>
</evidence>
<dbReference type="Gene3D" id="1.10.720.160">
    <property type="match status" value="1"/>
</dbReference>
<dbReference type="CDD" id="cd24079">
    <property type="entry name" value="ASKHA_NBD_PG1100-like"/>
    <property type="match status" value="1"/>
</dbReference>
<proteinExistence type="predicted"/>
<dbReference type="PANTHER" id="PTHR43190">
    <property type="entry name" value="N-ACETYL-D-GLUCOSAMINE KINASE"/>
    <property type="match status" value="1"/>
</dbReference>
<dbReference type="OrthoDB" id="871343at2"/>
<dbReference type="Proteomes" id="UP000480425">
    <property type="component" value="Unassembled WGS sequence"/>
</dbReference>
<dbReference type="EMBL" id="VZCB01000099">
    <property type="protein sequence ID" value="MQN82159.1"/>
    <property type="molecule type" value="Genomic_DNA"/>
</dbReference>
<comment type="caution">
    <text evidence="1">The sequence shown here is derived from an EMBL/GenBank/DDBJ whole genome shotgun (WGS) entry which is preliminary data.</text>
</comment>
<dbReference type="PANTHER" id="PTHR43190:SF3">
    <property type="entry name" value="N-ACETYL-D-GLUCOSAMINE KINASE"/>
    <property type="match status" value="1"/>
</dbReference>
<dbReference type="AlphaFoldDB" id="A0A6G1U4R2"/>
<organism evidence="1 2">
    <name type="scientific">Segatella copri</name>
    <dbReference type="NCBI Taxonomy" id="165179"/>
    <lineage>
        <taxon>Bacteria</taxon>
        <taxon>Pseudomonadati</taxon>
        <taxon>Bacteroidota</taxon>
        <taxon>Bacteroidia</taxon>
        <taxon>Bacteroidales</taxon>
        <taxon>Prevotellaceae</taxon>
        <taxon>Segatella</taxon>
    </lineage>
</organism>
<dbReference type="InterPro" id="IPR052519">
    <property type="entry name" value="Euk-type_GlcNAc_Kinase"/>
</dbReference>
<reference evidence="1 2" key="1">
    <citation type="submission" date="2019-09" db="EMBL/GenBank/DDBJ databases">
        <title>Distinct polysaccharide growth profiles of human intestinal Prevotella copri isolates.</title>
        <authorList>
            <person name="Fehlner-Peach H."/>
            <person name="Magnabosco C."/>
            <person name="Raghavan V."/>
            <person name="Scher J.U."/>
            <person name="Tett A."/>
            <person name="Cox L.M."/>
            <person name="Gottsegen C."/>
            <person name="Watters A."/>
            <person name="Wiltshire- Gordon J.D."/>
            <person name="Segata N."/>
            <person name="Bonneau R."/>
            <person name="Littman D.R."/>
        </authorList>
    </citation>
    <scope>NUCLEOTIDE SEQUENCE [LARGE SCALE GENOMIC DNA]</scope>
    <source>
        <strain evidence="2">iA622</strain>
    </source>
</reference>